<dbReference type="Proteomes" id="UP000605970">
    <property type="component" value="Unassembled WGS sequence"/>
</dbReference>
<dbReference type="SMART" id="SM00864">
    <property type="entry name" value="Tubulin"/>
    <property type="match status" value="1"/>
</dbReference>
<dbReference type="InterPro" id="IPR018316">
    <property type="entry name" value="Tubulin/FtsZ_2-layer-sand-dom"/>
</dbReference>
<evidence type="ECO:0000259" key="6">
    <source>
        <dbReference type="SMART" id="SM00864"/>
    </source>
</evidence>
<dbReference type="PANTHER" id="PTHR11588">
    <property type="entry name" value="TUBULIN"/>
    <property type="match status" value="1"/>
</dbReference>
<dbReference type="InterPro" id="IPR004057">
    <property type="entry name" value="Epsilon_tubulin"/>
</dbReference>
<name>A0A8S9ZYS7_9BILA</name>
<comment type="similarity">
    <text evidence="1">Belongs to the tubulin family.</text>
</comment>
<evidence type="ECO:0000313" key="7">
    <source>
        <dbReference type="EMBL" id="KAF7638787.1"/>
    </source>
</evidence>
<dbReference type="InterPro" id="IPR023123">
    <property type="entry name" value="Tubulin_C"/>
</dbReference>
<feature type="compositionally biased region" description="Polar residues" evidence="5">
    <location>
        <begin position="354"/>
        <end position="372"/>
    </location>
</feature>
<evidence type="ECO:0000313" key="8">
    <source>
        <dbReference type="Proteomes" id="UP000605970"/>
    </source>
</evidence>
<dbReference type="SUPFAM" id="SSF55307">
    <property type="entry name" value="Tubulin C-terminal domain-like"/>
    <property type="match status" value="1"/>
</dbReference>
<evidence type="ECO:0000256" key="1">
    <source>
        <dbReference type="ARBA" id="ARBA00009636"/>
    </source>
</evidence>
<organism evidence="7 8">
    <name type="scientific">Meloidogyne graminicola</name>
    <dbReference type="NCBI Taxonomy" id="189291"/>
    <lineage>
        <taxon>Eukaryota</taxon>
        <taxon>Metazoa</taxon>
        <taxon>Ecdysozoa</taxon>
        <taxon>Nematoda</taxon>
        <taxon>Chromadorea</taxon>
        <taxon>Rhabditida</taxon>
        <taxon>Tylenchina</taxon>
        <taxon>Tylenchomorpha</taxon>
        <taxon>Tylenchoidea</taxon>
        <taxon>Meloidogynidae</taxon>
        <taxon>Meloidogyninae</taxon>
        <taxon>Meloidogyne</taxon>
    </lineage>
</organism>
<evidence type="ECO:0000256" key="3">
    <source>
        <dbReference type="ARBA" id="ARBA00022741"/>
    </source>
</evidence>
<keyword evidence="4" id="KW-0342">GTP-binding</keyword>
<evidence type="ECO:0000256" key="4">
    <source>
        <dbReference type="ARBA" id="ARBA00023134"/>
    </source>
</evidence>
<dbReference type="GO" id="GO:0005525">
    <property type="term" value="F:GTP binding"/>
    <property type="evidence" value="ECO:0007669"/>
    <property type="project" value="UniProtKB-KW"/>
</dbReference>
<dbReference type="Gene3D" id="1.10.287.600">
    <property type="entry name" value="Helix hairpin bin"/>
    <property type="match status" value="1"/>
</dbReference>
<dbReference type="GO" id="GO:0005874">
    <property type="term" value="C:microtubule"/>
    <property type="evidence" value="ECO:0007669"/>
    <property type="project" value="UniProtKB-KW"/>
</dbReference>
<proteinExistence type="inferred from homology"/>
<dbReference type="GO" id="GO:0007017">
    <property type="term" value="P:microtubule-based process"/>
    <property type="evidence" value="ECO:0007669"/>
    <property type="project" value="InterPro"/>
</dbReference>
<dbReference type="InterPro" id="IPR003008">
    <property type="entry name" value="Tubulin_FtsZ_GTPase"/>
</dbReference>
<evidence type="ECO:0000256" key="5">
    <source>
        <dbReference type="SAM" id="MobiDB-lite"/>
    </source>
</evidence>
<sequence length="558" mass="62761">MPSNIITLQVGQCGNQLGMAFWERICAEHGISPEGQISGEDKKGEDCKDIFFTRLTVVQNGYHVQYLVLGEICNCELNQYSDLFDVDNVYQGPTGGGAGNNWAKGFNQGADVVESILQIIECEAERADNLEGFTICHSILGGTGSGLGSKLLEELRDRYPKNIIQTYSTVQLMTCNVQVAPYNIVLSLDSIMEHADMCLLFDNDAFERHCKSVNPISRLRRDGTNDNLANMGVQEKKNYAQINSMMSQVMAGLTAPMRFYQPMYTRLMHISGMINPFPPMIFSQPALVPFVPIREETQRPQLVKFPEPKSILSYLIDPRKFKTPRRMFHLFLGNLISSSQQLLKEQRTNILKRSASVHTDVTHPTSTPSDNRQVNDDDDQHNLLAGLIILQSIQDPLMSFAGSVVTAGMGISSLNEHVKMRSLTQKNVYKSPNWMPGTLNMTTCRLSPYMNNNQNPVAGLLIANHTSVSLCFRSIATDFQKMWHKKANVHKFEEAMEQGGDKQSGKISLEQKMEQSKDKLNDLLNLYRTSRFSEFIDVDQKQIISDENCNEYTNGTPK</sequence>
<dbReference type="OrthoDB" id="10249382at2759"/>
<dbReference type="Gene3D" id="3.40.50.1440">
    <property type="entry name" value="Tubulin/FtsZ, GTPase domain"/>
    <property type="match status" value="1"/>
</dbReference>
<dbReference type="EMBL" id="JABEBT010000010">
    <property type="protein sequence ID" value="KAF7638787.1"/>
    <property type="molecule type" value="Genomic_DNA"/>
</dbReference>
<accession>A0A8S9ZYS7</accession>
<dbReference type="AlphaFoldDB" id="A0A8S9ZYS7"/>
<protein>
    <recommendedName>
        <fullName evidence="6">Tubulin/FtsZ GTPase domain-containing protein</fullName>
    </recommendedName>
</protein>
<dbReference type="SUPFAM" id="SSF52490">
    <property type="entry name" value="Tubulin nucleotide-binding domain-like"/>
    <property type="match status" value="1"/>
</dbReference>
<comment type="caution">
    <text evidence="7">The sequence shown here is derived from an EMBL/GenBank/DDBJ whole genome shotgun (WGS) entry which is preliminary data.</text>
</comment>
<evidence type="ECO:0000256" key="2">
    <source>
        <dbReference type="ARBA" id="ARBA00022701"/>
    </source>
</evidence>
<dbReference type="InterPro" id="IPR000217">
    <property type="entry name" value="Tubulin"/>
</dbReference>
<keyword evidence="3" id="KW-0547">Nucleotide-binding</keyword>
<dbReference type="Pfam" id="PF03953">
    <property type="entry name" value="Tubulin_C"/>
    <property type="match status" value="1"/>
</dbReference>
<dbReference type="Pfam" id="PF00091">
    <property type="entry name" value="Tubulin"/>
    <property type="match status" value="1"/>
</dbReference>
<feature type="domain" description="Tubulin/FtsZ GTPase" evidence="6">
    <location>
        <begin position="54"/>
        <end position="261"/>
    </location>
</feature>
<gene>
    <name evidence="7" type="ORF">Mgra_00001868</name>
</gene>
<keyword evidence="2" id="KW-0493">Microtubule</keyword>
<dbReference type="InterPro" id="IPR008280">
    <property type="entry name" value="Tub_FtsZ_C"/>
</dbReference>
<dbReference type="InterPro" id="IPR036525">
    <property type="entry name" value="Tubulin/FtsZ_GTPase_sf"/>
</dbReference>
<keyword evidence="8" id="KW-1185">Reference proteome</keyword>
<reference evidence="7" key="1">
    <citation type="journal article" date="2020" name="Ecol. Evol.">
        <title>Genome structure and content of the rice root-knot nematode (Meloidogyne graminicola).</title>
        <authorList>
            <person name="Phan N.T."/>
            <person name="Danchin E.G.J."/>
            <person name="Klopp C."/>
            <person name="Perfus-Barbeoch L."/>
            <person name="Kozlowski D.K."/>
            <person name="Koutsovoulos G.D."/>
            <person name="Lopez-Roques C."/>
            <person name="Bouchez O."/>
            <person name="Zahm M."/>
            <person name="Besnard G."/>
            <person name="Bellafiore S."/>
        </authorList>
    </citation>
    <scope>NUCLEOTIDE SEQUENCE</scope>
    <source>
        <strain evidence="7">VN-18</strain>
    </source>
</reference>
<dbReference type="PRINTS" id="PR01519">
    <property type="entry name" value="EPSLNTUBULIN"/>
</dbReference>
<dbReference type="PRINTS" id="PR01161">
    <property type="entry name" value="TUBULIN"/>
</dbReference>
<feature type="region of interest" description="Disordered" evidence="5">
    <location>
        <begin position="354"/>
        <end position="375"/>
    </location>
</feature>